<organism evidence="2 3">
    <name type="scientific">Lophium mytilinum</name>
    <dbReference type="NCBI Taxonomy" id="390894"/>
    <lineage>
        <taxon>Eukaryota</taxon>
        <taxon>Fungi</taxon>
        <taxon>Dikarya</taxon>
        <taxon>Ascomycota</taxon>
        <taxon>Pezizomycotina</taxon>
        <taxon>Dothideomycetes</taxon>
        <taxon>Pleosporomycetidae</taxon>
        <taxon>Mytilinidiales</taxon>
        <taxon>Mytilinidiaceae</taxon>
        <taxon>Lophium</taxon>
    </lineage>
</organism>
<dbReference type="EMBL" id="MU004190">
    <property type="protein sequence ID" value="KAF2494916.1"/>
    <property type="molecule type" value="Genomic_DNA"/>
</dbReference>
<dbReference type="GO" id="GO:0016747">
    <property type="term" value="F:acyltransferase activity, transferring groups other than amino-acyl groups"/>
    <property type="evidence" value="ECO:0007669"/>
    <property type="project" value="InterPro"/>
</dbReference>
<dbReference type="Proteomes" id="UP000799750">
    <property type="component" value="Unassembled WGS sequence"/>
</dbReference>
<dbReference type="PROSITE" id="PS51186">
    <property type="entry name" value="GNAT"/>
    <property type="match status" value="1"/>
</dbReference>
<dbReference type="InterPro" id="IPR000182">
    <property type="entry name" value="GNAT_dom"/>
</dbReference>
<name>A0A6A6QRY8_9PEZI</name>
<evidence type="ECO:0000313" key="2">
    <source>
        <dbReference type="EMBL" id="KAF2494916.1"/>
    </source>
</evidence>
<sequence length="173" mass="18897">MATHKEWHRTIAETSYLISTSPSALSHAFIQGAFDSDQMYWAKSVSSSALQTMLNHSFNFGLYMEKAQIGYARMVTDHVTLAYLTDVYVDPAYQGKGLGKWLVQCVKESIEGIPELRRCLLITGGGNHGAQGLYEKVMGMKVIDPNDDGMVAMQGTKGDLLGVTDGIPGSRNS</sequence>
<dbReference type="InterPro" id="IPR053144">
    <property type="entry name" value="Acetyltransferase_Butenolide"/>
</dbReference>
<keyword evidence="3" id="KW-1185">Reference proteome</keyword>
<reference evidence="2" key="1">
    <citation type="journal article" date="2020" name="Stud. Mycol.">
        <title>101 Dothideomycetes genomes: a test case for predicting lifestyles and emergence of pathogens.</title>
        <authorList>
            <person name="Haridas S."/>
            <person name="Albert R."/>
            <person name="Binder M."/>
            <person name="Bloem J."/>
            <person name="Labutti K."/>
            <person name="Salamov A."/>
            <person name="Andreopoulos B."/>
            <person name="Baker S."/>
            <person name="Barry K."/>
            <person name="Bills G."/>
            <person name="Bluhm B."/>
            <person name="Cannon C."/>
            <person name="Castanera R."/>
            <person name="Culley D."/>
            <person name="Daum C."/>
            <person name="Ezra D."/>
            <person name="Gonzalez J."/>
            <person name="Henrissat B."/>
            <person name="Kuo A."/>
            <person name="Liang C."/>
            <person name="Lipzen A."/>
            <person name="Lutzoni F."/>
            <person name="Magnuson J."/>
            <person name="Mondo S."/>
            <person name="Nolan M."/>
            <person name="Ohm R."/>
            <person name="Pangilinan J."/>
            <person name="Park H.-J."/>
            <person name="Ramirez L."/>
            <person name="Alfaro M."/>
            <person name="Sun H."/>
            <person name="Tritt A."/>
            <person name="Yoshinaga Y."/>
            <person name="Zwiers L.-H."/>
            <person name="Turgeon B."/>
            <person name="Goodwin S."/>
            <person name="Spatafora J."/>
            <person name="Crous P."/>
            <person name="Grigoriev I."/>
        </authorList>
    </citation>
    <scope>NUCLEOTIDE SEQUENCE</scope>
    <source>
        <strain evidence="2">CBS 269.34</strain>
    </source>
</reference>
<dbReference type="CDD" id="cd04301">
    <property type="entry name" value="NAT_SF"/>
    <property type="match status" value="1"/>
</dbReference>
<evidence type="ECO:0000259" key="1">
    <source>
        <dbReference type="PROSITE" id="PS51186"/>
    </source>
</evidence>
<dbReference type="PANTHER" id="PTHR43233:SF1">
    <property type="entry name" value="FAMILY N-ACETYLTRANSFERASE, PUTATIVE (AFU_ORTHOLOGUE AFUA_6G03350)-RELATED"/>
    <property type="match status" value="1"/>
</dbReference>
<dbReference type="PANTHER" id="PTHR43233">
    <property type="entry name" value="FAMILY N-ACETYLTRANSFERASE, PUTATIVE (AFU_ORTHOLOGUE AFUA_6G03350)-RELATED"/>
    <property type="match status" value="1"/>
</dbReference>
<dbReference type="OrthoDB" id="10039976at2759"/>
<dbReference type="Pfam" id="PF00583">
    <property type="entry name" value="Acetyltransf_1"/>
    <property type="match status" value="1"/>
</dbReference>
<keyword evidence="2" id="KW-0808">Transferase</keyword>
<gene>
    <name evidence="2" type="ORF">BU16DRAFT_527866</name>
</gene>
<feature type="domain" description="N-acetyltransferase" evidence="1">
    <location>
        <begin position="20"/>
        <end position="158"/>
    </location>
</feature>
<protein>
    <submittedName>
        <fullName evidence="2">Acetyltransferase</fullName>
    </submittedName>
</protein>
<evidence type="ECO:0000313" key="3">
    <source>
        <dbReference type="Proteomes" id="UP000799750"/>
    </source>
</evidence>
<accession>A0A6A6QRY8</accession>
<dbReference type="Gene3D" id="3.40.630.30">
    <property type="match status" value="1"/>
</dbReference>
<dbReference type="SUPFAM" id="SSF55729">
    <property type="entry name" value="Acyl-CoA N-acyltransferases (Nat)"/>
    <property type="match status" value="1"/>
</dbReference>
<proteinExistence type="predicted"/>
<dbReference type="AlphaFoldDB" id="A0A6A6QRY8"/>
<dbReference type="InterPro" id="IPR016181">
    <property type="entry name" value="Acyl_CoA_acyltransferase"/>
</dbReference>